<dbReference type="Gene3D" id="3.20.80.10">
    <property type="entry name" value="Regulatory factor, effector binding domain"/>
    <property type="match status" value="1"/>
</dbReference>
<evidence type="ECO:0000313" key="2">
    <source>
        <dbReference type="EMBL" id="ORV94040.1"/>
    </source>
</evidence>
<proteinExistence type="predicted"/>
<dbReference type="AlphaFoldDB" id="A0A1A6BE35"/>
<dbReference type="PANTHER" id="PTHR11220:SF58">
    <property type="entry name" value="SOUL HEME-BINDING FAMILY PROTEIN"/>
    <property type="match status" value="1"/>
</dbReference>
<protein>
    <submittedName>
        <fullName evidence="1">Heme-binding protein</fullName>
    </submittedName>
</protein>
<reference evidence="1 3" key="2">
    <citation type="submission" date="2016-06" db="EMBL/GenBank/DDBJ databases">
        <authorList>
            <person name="Kjaerup R.B."/>
            <person name="Dalgaard T.S."/>
            <person name="Juul-Madsen H.R."/>
        </authorList>
    </citation>
    <scope>NUCLEOTIDE SEQUENCE [LARGE SCALE GENOMIC DNA]</scope>
    <source>
        <strain evidence="1 3">1245752.6</strain>
    </source>
</reference>
<name>A0A1A6BE35_MYCGO</name>
<dbReference type="PANTHER" id="PTHR11220">
    <property type="entry name" value="HEME-BINDING PROTEIN-RELATED"/>
    <property type="match status" value="1"/>
</dbReference>
<accession>A0A1A6BE35</accession>
<sequence length="206" mass="22762">MRSTRRGDVFKSIGAVVGQFAEAAGMVVGYRHSIEEPAHTTEKLTRDVEIRHYGDRIAAQTTVVADEESARNVGFRRLARYIFGANNDREKVAMTAPVAQESRSKGEWVIQFFMPSHKTMDTLPSPDDGDVELVTVPPATVAVHKFNGIPSRRAVASHTEQLMSTLGELGFEPTDSPAAWFYDPPWTVPSLRRNEIAVPVKPRSGV</sequence>
<gene>
    <name evidence="1" type="ORF">A9W98_23910</name>
    <name evidence="2" type="ORF">AWC08_17600</name>
</gene>
<dbReference type="Pfam" id="PF04832">
    <property type="entry name" value="SOUL"/>
    <property type="match status" value="1"/>
</dbReference>
<dbReference type="Proteomes" id="UP000193928">
    <property type="component" value="Unassembled WGS sequence"/>
</dbReference>
<dbReference type="SUPFAM" id="SSF55136">
    <property type="entry name" value="Probable bacterial effector-binding domain"/>
    <property type="match status" value="1"/>
</dbReference>
<evidence type="ECO:0000313" key="1">
    <source>
        <dbReference type="EMBL" id="OBS00647.1"/>
    </source>
</evidence>
<dbReference type="EMBL" id="LQOY01000033">
    <property type="protein sequence ID" value="ORV94040.1"/>
    <property type="molecule type" value="Genomic_DNA"/>
</dbReference>
<dbReference type="InterPro" id="IPR006917">
    <property type="entry name" value="SOUL_heme-bd"/>
</dbReference>
<dbReference type="InterPro" id="IPR011256">
    <property type="entry name" value="Reg_factor_effector_dom_sf"/>
</dbReference>
<dbReference type="EMBL" id="MAEM01000347">
    <property type="protein sequence ID" value="OBS00647.1"/>
    <property type="molecule type" value="Genomic_DNA"/>
</dbReference>
<evidence type="ECO:0000313" key="3">
    <source>
        <dbReference type="Proteomes" id="UP000093757"/>
    </source>
</evidence>
<comment type="caution">
    <text evidence="1">The sequence shown here is derived from an EMBL/GenBank/DDBJ whole genome shotgun (WGS) entry which is preliminary data.</text>
</comment>
<evidence type="ECO:0000313" key="4">
    <source>
        <dbReference type="Proteomes" id="UP000193928"/>
    </source>
</evidence>
<organism evidence="1 3">
    <name type="scientific">Mycobacterium gordonae</name>
    <dbReference type="NCBI Taxonomy" id="1778"/>
    <lineage>
        <taxon>Bacteria</taxon>
        <taxon>Bacillati</taxon>
        <taxon>Actinomycetota</taxon>
        <taxon>Actinomycetes</taxon>
        <taxon>Mycobacteriales</taxon>
        <taxon>Mycobacteriaceae</taxon>
        <taxon>Mycobacterium</taxon>
    </lineage>
</organism>
<keyword evidence="4" id="KW-1185">Reference proteome</keyword>
<reference evidence="2 4" key="1">
    <citation type="submission" date="2016-01" db="EMBL/GenBank/DDBJ databases">
        <title>The new phylogeny of the genus Mycobacterium.</title>
        <authorList>
            <person name="Tarcisio F."/>
            <person name="Conor M."/>
            <person name="Antonella G."/>
            <person name="Elisabetta G."/>
            <person name="Giulia F.S."/>
            <person name="Sara T."/>
            <person name="Anna F."/>
            <person name="Clotilde B."/>
            <person name="Roberto B."/>
            <person name="Veronica D.S."/>
            <person name="Fabio R."/>
            <person name="Monica P."/>
            <person name="Olivier J."/>
            <person name="Enrico T."/>
            <person name="Nicola S."/>
        </authorList>
    </citation>
    <scope>NUCLEOTIDE SEQUENCE [LARGE SCALE GENOMIC DNA]</scope>
    <source>
        <strain evidence="2 4">DSM 44160</strain>
    </source>
</reference>
<dbReference type="Proteomes" id="UP000093757">
    <property type="component" value="Unassembled WGS sequence"/>
</dbReference>